<comment type="subcellular location">
    <subcellularLocation>
        <location evidence="1 10">Cell outer membrane</location>
    </subcellularLocation>
</comment>
<dbReference type="InterPro" id="IPR005644">
    <property type="entry name" value="NolW-like"/>
</dbReference>
<feature type="chain" id="PRO_5041991399" evidence="12">
    <location>
        <begin position="32"/>
        <end position="646"/>
    </location>
</feature>
<dbReference type="InterPro" id="IPR050810">
    <property type="entry name" value="Bact_Secretion_Sys_Channel"/>
</dbReference>
<keyword evidence="3 10" id="KW-0813">Transport</keyword>
<feature type="signal peptide" evidence="12">
    <location>
        <begin position="1"/>
        <end position="31"/>
    </location>
</feature>
<dbReference type="InterPro" id="IPR049371">
    <property type="entry name" value="GspD-like_N0"/>
</dbReference>
<dbReference type="Pfam" id="PF03958">
    <property type="entry name" value="Secretin_N"/>
    <property type="match status" value="3"/>
</dbReference>
<feature type="region of interest" description="Disordered" evidence="11">
    <location>
        <begin position="619"/>
        <end position="646"/>
    </location>
</feature>
<evidence type="ECO:0000256" key="6">
    <source>
        <dbReference type="ARBA" id="ARBA00022729"/>
    </source>
</evidence>
<dbReference type="PROSITE" id="PS00875">
    <property type="entry name" value="T2SP_D"/>
    <property type="match status" value="1"/>
</dbReference>
<dbReference type="PANTHER" id="PTHR30332:SF24">
    <property type="entry name" value="SECRETIN GSPD-RELATED"/>
    <property type="match status" value="1"/>
</dbReference>
<keyword evidence="6 12" id="KW-0732">Signal</keyword>
<keyword evidence="5" id="KW-0812">Transmembrane</keyword>
<feature type="compositionally biased region" description="Basic and acidic residues" evidence="11">
    <location>
        <begin position="636"/>
        <end position="646"/>
    </location>
</feature>
<feature type="domain" description="NolW-like" evidence="14">
    <location>
        <begin position="202"/>
        <end position="266"/>
    </location>
</feature>
<evidence type="ECO:0000256" key="7">
    <source>
        <dbReference type="ARBA" id="ARBA00022927"/>
    </source>
</evidence>
<evidence type="ECO:0000259" key="15">
    <source>
        <dbReference type="Pfam" id="PF21305"/>
    </source>
</evidence>
<evidence type="ECO:0000256" key="3">
    <source>
        <dbReference type="ARBA" id="ARBA00022448"/>
    </source>
</evidence>
<keyword evidence="7" id="KW-0653">Protein transport</keyword>
<evidence type="ECO:0000256" key="4">
    <source>
        <dbReference type="ARBA" id="ARBA00022452"/>
    </source>
</evidence>
<feature type="domain" description="NolW-like" evidence="14">
    <location>
        <begin position="273"/>
        <end position="349"/>
    </location>
</feature>
<evidence type="ECO:0000256" key="12">
    <source>
        <dbReference type="SAM" id="SignalP"/>
    </source>
</evidence>
<keyword evidence="17" id="KW-1185">Reference proteome</keyword>
<proteinExistence type="inferred from homology"/>
<dbReference type="InterPro" id="IPR001775">
    <property type="entry name" value="GspD/PilQ"/>
</dbReference>
<evidence type="ECO:0000256" key="9">
    <source>
        <dbReference type="ARBA" id="ARBA00023237"/>
    </source>
</evidence>
<reference evidence="16" key="1">
    <citation type="submission" date="2022-03" db="EMBL/GenBank/DDBJ databases">
        <title>Genomic Encyclopedia of Type Strains, Phase III (KMG-III): the genomes of soil and plant-associated and newly described type strains.</title>
        <authorList>
            <person name="Whitman W."/>
        </authorList>
    </citation>
    <scope>NUCLEOTIDE SEQUENCE</scope>
    <source>
        <strain evidence="16">ANL 6-2</strain>
    </source>
</reference>
<dbReference type="InterPro" id="IPR038591">
    <property type="entry name" value="NolW-like_sf"/>
</dbReference>
<dbReference type="InterPro" id="IPR004845">
    <property type="entry name" value="T2SS_GspD_CS"/>
</dbReference>
<dbReference type="PANTHER" id="PTHR30332">
    <property type="entry name" value="PROBABLE GENERAL SECRETION PATHWAY PROTEIN D"/>
    <property type="match status" value="1"/>
</dbReference>
<accession>A0AAE3G1K8</accession>
<name>A0AAE3G1K8_9GAMM</name>
<dbReference type="Pfam" id="PF00263">
    <property type="entry name" value="Secretin"/>
    <property type="match status" value="1"/>
</dbReference>
<keyword evidence="8" id="KW-0472">Membrane</keyword>
<feature type="domain" description="GspD-like N0" evidence="15">
    <location>
        <begin position="44"/>
        <end position="113"/>
    </location>
</feature>
<dbReference type="NCBIfam" id="TIGR02517">
    <property type="entry name" value="type_II_gspD"/>
    <property type="match status" value="1"/>
</dbReference>
<evidence type="ECO:0000313" key="16">
    <source>
        <dbReference type="EMBL" id="MCP1673031.1"/>
    </source>
</evidence>
<comment type="caution">
    <text evidence="16">The sequence shown here is derived from an EMBL/GenBank/DDBJ whole genome shotgun (WGS) entry which is preliminary data.</text>
</comment>
<evidence type="ECO:0000256" key="8">
    <source>
        <dbReference type="ARBA" id="ARBA00023136"/>
    </source>
</evidence>
<feature type="domain" description="NolW-like" evidence="14">
    <location>
        <begin position="137"/>
        <end position="196"/>
    </location>
</feature>
<evidence type="ECO:0000256" key="5">
    <source>
        <dbReference type="ARBA" id="ARBA00022692"/>
    </source>
</evidence>
<protein>
    <submittedName>
        <fullName evidence="16">General secretion pathway protein D</fullName>
    </submittedName>
</protein>
<keyword evidence="4" id="KW-1134">Transmembrane beta strand</keyword>
<dbReference type="GO" id="GO:0009279">
    <property type="term" value="C:cell outer membrane"/>
    <property type="evidence" value="ECO:0007669"/>
    <property type="project" value="UniProtKB-SubCell"/>
</dbReference>
<evidence type="ECO:0000313" key="17">
    <source>
        <dbReference type="Proteomes" id="UP001205843"/>
    </source>
</evidence>
<dbReference type="Proteomes" id="UP001205843">
    <property type="component" value="Unassembled WGS sequence"/>
</dbReference>
<keyword evidence="9" id="KW-0998">Cell outer membrane</keyword>
<dbReference type="PRINTS" id="PR00811">
    <property type="entry name" value="BCTERIALGSPD"/>
</dbReference>
<evidence type="ECO:0000256" key="2">
    <source>
        <dbReference type="ARBA" id="ARBA00006980"/>
    </source>
</evidence>
<feature type="domain" description="Type II/III secretion system secretin-like" evidence="13">
    <location>
        <begin position="430"/>
        <end position="593"/>
    </location>
</feature>
<dbReference type="InterPro" id="IPR013356">
    <property type="entry name" value="T2SS_GspD"/>
</dbReference>
<dbReference type="Gene3D" id="3.30.1370.120">
    <property type="match status" value="3"/>
</dbReference>
<evidence type="ECO:0000256" key="11">
    <source>
        <dbReference type="SAM" id="MobiDB-lite"/>
    </source>
</evidence>
<evidence type="ECO:0000259" key="14">
    <source>
        <dbReference type="Pfam" id="PF03958"/>
    </source>
</evidence>
<gene>
    <name evidence="16" type="ORF">J2T57_000123</name>
</gene>
<evidence type="ECO:0000259" key="13">
    <source>
        <dbReference type="Pfam" id="PF00263"/>
    </source>
</evidence>
<evidence type="ECO:0000256" key="10">
    <source>
        <dbReference type="RuleBase" id="RU004004"/>
    </source>
</evidence>
<dbReference type="GO" id="GO:0015627">
    <property type="term" value="C:type II protein secretion system complex"/>
    <property type="evidence" value="ECO:0007669"/>
    <property type="project" value="InterPro"/>
</dbReference>
<dbReference type="Pfam" id="PF21305">
    <property type="entry name" value="type_II_gspD_N0"/>
    <property type="match status" value="1"/>
</dbReference>
<dbReference type="AlphaFoldDB" id="A0AAE3G1K8"/>
<dbReference type="InterPro" id="IPR004846">
    <property type="entry name" value="T2SS/T3SS_dom"/>
</dbReference>
<sequence length="646" mass="70342">MGTLKGRRVGALASTCILGLLLTLAAGPIAAQQERVERGQPVTLNLKDADIRALINTVAEVTGRNFIIDPRVRGQVTLISRAPMEPDELYRAFLSVLQVHGFATVPAGEVIKIIPDANAKQLGPDMGTAAASDDIVTTVIQVENVPVAQLVPILRPLLPQQGHLAAYPPTNVLIVSDRSGNVERIAALVQEVDRAGDDEIDIVRLQHASVGEMVRILNSLRRTDAETVPAQQVQIAADERTNSVLLSGDRAQRLRMRALIAQLDDPMEDEGDTHVIYLRYSRAEDLVTVLQGVTESMRERQEEAGQNGDARAISIQAEETTNSLVITAPPAMMQSLRSVIDRLDIRRAQILVEAAIAEISEERGSERGVQWFVDGSDGEGFASLTNFGGVGTSIGSLLTLGSSQPQVDDGLSMVVGDLDSRIRFGAFIRALASDRNTNILSTPSLVTMDNQEAEIRVAENRPFVTGQFTSEGRNVTNPFQTIDREDVGIILKIKPQINEGNAIQLEIEQEASNVIGTTAAGPITNRRTIQTHVLVDDGQVIALGGLMDDDVQEQEQRVPGLGSLPILGELFRYRSTSTTKRNLMVFMQPTIVRDRAIADDFSGRKYNFMRAQQLDRQQQGVSMVSGTRPGVLPSLERAELPRPFDP</sequence>
<evidence type="ECO:0000256" key="1">
    <source>
        <dbReference type="ARBA" id="ARBA00004442"/>
    </source>
</evidence>
<dbReference type="EMBL" id="JALJXV010000001">
    <property type="protein sequence ID" value="MCP1673031.1"/>
    <property type="molecule type" value="Genomic_DNA"/>
</dbReference>
<dbReference type="GO" id="GO:0015628">
    <property type="term" value="P:protein secretion by the type II secretion system"/>
    <property type="evidence" value="ECO:0007669"/>
    <property type="project" value="InterPro"/>
</dbReference>
<comment type="similarity">
    <text evidence="2">Belongs to the bacterial secretin family. GSP D subfamily.</text>
</comment>
<organism evidence="16 17">
    <name type="scientific">Natronocella acetinitrilica</name>
    <dbReference type="NCBI Taxonomy" id="414046"/>
    <lineage>
        <taxon>Bacteria</taxon>
        <taxon>Pseudomonadati</taxon>
        <taxon>Pseudomonadota</taxon>
        <taxon>Gammaproteobacteria</taxon>
        <taxon>Chromatiales</taxon>
        <taxon>Ectothiorhodospiraceae</taxon>
        <taxon>Natronocella</taxon>
    </lineage>
</organism>